<comment type="similarity">
    <text evidence="3 7">Belongs to the NAD(P)-dependent epimerase/dehydratase family. dTDP-glucose dehydratase subfamily.</text>
</comment>
<feature type="domain" description="NAD(P)-binding" evidence="8">
    <location>
        <begin position="3"/>
        <end position="323"/>
    </location>
</feature>
<dbReference type="PANTHER" id="PTHR43000">
    <property type="entry name" value="DTDP-D-GLUCOSE 4,6-DEHYDRATASE-RELATED"/>
    <property type="match status" value="1"/>
</dbReference>
<evidence type="ECO:0000313" key="10">
    <source>
        <dbReference type="Proteomes" id="UP000184327"/>
    </source>
</evidence>
<dbReference type="Gene3D" id="3.90.25.10">
    <property type="entry name" value="UDP-galactose 4-epimerase, domain 1"/>
    <property type="match status" value="1"/>
</dbReference>
<dbReference type="GO" id="GO:0009225">
    <property type="term" value="P:nucleotide-sugar metabolic process"/>
    <property type="evidence" value="ECO:0007669"/>
    <property type="project" value="InterPro"/>
</dbReference>
<dbReference type="Proteomes" id="UP000184327">
    <property type="component" value="Unassembled WGS sequence"/>
</dbReference>
<dbReference type="InterPro" id="IPR005888">
    <property type="entry name" value="dTDP_Gluc_deHydtase"/>
</dbReference>
<proteinExistence type="inferred from homology"/>
<evidence type="ECO:0000256" key="2">
    <source>
        <dbReference type="ARBA" id="ARBA00001911"/>
    </source>
</evidence>
<organism evidence="9 10">
    <name type="scientific">Lampropedia hyalina DSM 16112</name>
    <dbReference type="NCBI Taxonomy" id="1122156"/>
    <lineage>
        <taxon>Bacteria</taxon>
        <taxon>Pseudomonadati</taxon>
        <taxon>Pseudomonadota</taxon>
        <taxon>Betaproteobacteria</taxon>
        <taxon>Burkholderiales</taxon>
        <taxon>Comamonadaceae</taxon>
        <taxon>Lampropedia</taxon>
    </lineage>
</organism>
<dbReference type="EMBL" id="FQUZ01000012">
    <property type="protein sequence ID" value="SHF08088.1"/>
    <property type="molecule type" value="Genomic_DNA"/>
</dbReference>
<dbReference type="EC" id="4.2.1.46" evidence="4 7"/>
<dbReference type="InterPro" id="IPR016040">
    <property type="entry name" value="NAD(P)-bd_dom"/>
</dbReference>
<keyword evidence="6 7" id="KW-0456">Lyase</keyword>
<comment type="catalytic activity">
    <reaction evidence="1 7">
        <text>dTDP-alpha-D-glucose = dTDP-4-dehydro-6-deoxy-alpha-D-glucose + H2O</text>
        <dbReference type="Rhea" id="RHEA:17221"/>
        <dbReference type="ChEBI" id="CHEBI:15377"/>
        <dbReference type="ChEBI" id="CHEBI:57477"/>
        <dbReference type="ChEBI" id="CHEBI:57649"/>
        <dbReference type="EC" id="4.2.1.46"/>
    </reaction>
</comment>
<name>A0A1M4YQY2_9BURK</name>
<evidence type="ECO:0000256" key="1">
    <source>
        <dbReference type="ARBA" id="ARBA00001539"/>
    </source>
</evidence>
<dbReference type="CDD" id="cd05246">
    <property type="entry name" value="dTDP_GD_SDR_e"/>
    <property type="match status" value="1"/>
</dbReference>
<dbReference type="SUPFAM" id="SSF51735">
    <property type="entry name" value="NAD(P)-binding Rossmann-fold domains"/>
    <property type="match status" value="1"/>
</dbReference>
<evidence type="ECO:0000256" key="7">
    <source>
        <dbReference type="RuleBase" id="RU004473"/>
    </source>
</evidence>
<dbReference type="OrthoDB" id="9803010at2"/>
<evidence type="ECO:0000256" key="6">
    <source>
        <dbReference type="ARBA" id="ARBA00023239"/>
    </source>
</evidence>
<sequence length="362" mass="40388">MILVTGGAGFIGANFVLDWLAHSDEPVLTLDKLTYAGNLENLRSLEGDARHVFVQGDIADAALVPALLAQYRPRAIVHFAAESHVDRSIHGPADFIQTNIVGTFNLLEAARQHWLTLEGAHRQAFRFLHVSTDEVYGTLSASDPAFTETKAYEPNSPYSASKAASDHLVRAWFHTYGLPVLTTNCSNNYGPHHFPEKLIPLVITHALAGKPLPIYGDGLQIRDWLYVKDHCSGIRRVLEAGTPGETYNIGGHNEMANIDIVQRICALLDELRPRSDGQPYARQISYVKDRPGHDRRYAIDARKMQQELGWTPAETFDSGIRKTVQWYLEHPDWVQNVQSGAYRDWVATQYGQAAHAQEQGQA</sequence>
<evidence type="ECO:0000256" key="3">
    <source>
        <dbReference type="ARBA" id="ARBA00008178"/>
    </source>
</evidence>
<evidence type="ECO:0000259" key="8">
    <source>
        <dbReference type="Pfam" id="PF16363"/>
    </source>
</evidence>
<protein>
    <recommendedName>
        <fullName evidence="4 7">dTDP-glucose 4,6-dehydratase</fullName>
        <ecNumber evidence="4 7">4.2.1.46</ecNumber>
    </recommendedName>
</protein>
<evidence type="ECO:0000313" key="9">
    <source>
        <dbReference type="EMBL" id="SHF08088.1"/>
    </source>
</evidence>
<accession>A0A1M4YQY2</accession>
<comment type="cofactor">
    <cofactor evidence="2 7">
        <name>NAD(+)</name>
        <dbReference type="ChEBI" id="CHEBI:57540"/>
    </cofactor>
</comment>
<dbReference type="Pfam" id="PF16363">
    <property type="entry name" value="GDP_Man_Dehyd"/>
    <property type="match status" value="1"/>
</dbReference>
<dbReference type="NCBIfam" id="TIGR01181">
    <property type="entry name" value="dTDP_gluc_dehyt"/>
    <property type="match status" value="1"/>
</dbReference>
<dbReference type="InterPro" id="IPR036291">
    <property type="entry name" value="NAD(P)-bd_dom_sf"/>
</dbReference>
<dbReference type="GO" id="GO:0008460">
    <property type="term" value="F:dTDP-glucose 4,6-dehydratase activity"/>
    <property type="evidence" value="ECO:0007669"/>
    <property type="project" value="UniProtKB-EC"/>
</dbReference>
<evidence type="ECO:0000256" key="5">
    <source>
        <dbReference type="ARBA" id="ARBA00023027"/>
    </source>
</evidence>
<reference evidence="9 10" key="1">
    <citation type="submission" date="2016-11" db="EMBL/GenBank/DDBJ databases">
        <authorList>
            <person name="Jaros S."/>
            <person name="Januszkiewicz K."/>
            <person name="Wedrychowicz H."/>
        </authorList>
    </citation>
    <scope>NUCLEOTIDE SEQUENCE [LARGE SCALE GENOMIC DNA]</scope>
    <source>
        <strain evidence="9 10">DSM 16112</strain>
    </source>
</reference>
<dbReference type="AlphaFoldDB" id="A0A1M4YQY2"/>
<evidence type="ECO:0000256" key="4">
    <source>
        <dbReference type="ARBA" id="ARBA00011990"/>
    </source>
</evidence>
<keyword evidence="10" id="KW-1185">Reference proteome</keyword>
<dbReference type="RefSeq" id="WP_073355888.1">
    <property type="nucleotide sequence ID" value="NZ_FQUZ01000012.1"/>
</dbReference>
<gene>
    <name evidence="9" type="ORF">SAMN02745117_01301</name>
</gene>
<keyword evidence="5" id="KW-0520">NAD</keyword>
<dbReference type="STRING" id="1122156.SAMN02745117_01301"/>
<dbReference type="Gene3D" id="3.40.50.720">
    <property type="entry name" value="NAD(P)-binding Rossmann-like Domain"/>
    <property type="match status" value="1"/>
</dbReference>